<organism evidence="1 2">
    <name type="scientific">Pavo cristatus</name>
    <name type="common">Indian peafowl</name>
    <name type="synonym">Blue peafowl</name>
    <dbReference type="NCBI Taxonomy" id="9049"/>
    <lineage>
        <taxon>Eukaryota</taxon>
        <taxon>Metazoa</taxon>
        <taxon>Chordata</taxon>
        <taxon>Craniata</taxon>
        <taxon>Vertebrata</taxon>
        <taxon>Euteleostomi</taxon>
        <taxon>Archelosauria</taxon>
        <taxon>Archosauria</taxon>
        <taxon>Dinosauria</taxon>
        <taxon>Saurischia</taxon>
        <taxon>Theropoda</taxon>
        <taxon>Coelurosauria</taxon>
        <taxon>Aves</taxon>
        <taxon>Neognathae</taxon>
        <taxon>Galloanserae</taxon>
        <taxon>Galliformes</taxon>
        <taxon>Phasianidae</taxon>
        <taxon>Phasianinae</taxon>
        <taxon>Pavo</taxon>
    </lineage>
</organism>
<dbReference type="Proteomes" id="UP000694428">
    <property type="component" value="Unplaced"/>
</dbReference>
<dbReference type="AlphaFoldDB" id="A0A8C9FXI2"/>
<dbReference type="Ensembl" id="ENSPSTT00000023366.1">
    <property type="protein sequence ID" value="ENSPSTP00000022256.1"/>
    <property type="gene ID" value="ENSPSTG00000016303.1"/>
</dbReference>
<accession>A0A8C9FXI2</accession>
<protein>
    <submittedName>
        <fullName evidence="1">Uncharacterized protein</fullName>
    </submittedName>
</protein>
<evidence type="ECO:0000313" key="2">
    <source>
        <dbReference type="Proteomes" id="UP000694428"/>
    </source>
</evidence>
<name>A0A8C9FXI2_PAVCR</name>
<proteinExistence type="predicted"/>
<sequence>MSLLQSALDFLAGPGTLGAASRDQNDFVGQTVEMGEMKLRIRRVIAEGKRGARWRRPGGAALVGGRWTAGLDHLVGFFSNLNDSITSCL</sequence>
<keyword evidence="2" id="KW-1185">Reference proteome</keyword>
<reference evidence="1" key="2">
    <citation type="submission" date="2025-09" db="UniProtKB">
        <authorList>
            <consortium name="Ensembl"/>
        </authorList>
    </citation>
    <scope>IDENTIFICATION</scope>
</reference>
<evidence type="ECO:0000313" key="1">
    <source>
        <dbReference type="Ensembl" id="ENSPSTP00000022256.1"/>
    </source>
</evidence>
<reference evidence="1" key="1">
    <citation type="submission" date="2025-08" db="UniProtKB">
        <authorList>
            <consortium name="Ensembl"/>
        </authorList>
    </citation>
    <scope>IDENTIFICATION</scope>
</reference>